<gene>
    <name evidence="1" type="ORF">BBH88_11160</name>
</gene>
<name>A0ABM6D596_9BACL</name>
<evidence type="ECO:0000313" key="2">
    <source>
        <dbReference type="Proteomes" id="UP000092661"/>
    </source>
</evidence>
<evidence type="ECO:0008006" key="3">
    <source>
        <dbReference type="Google" id="ProtNLM"/>
    </source>
</evidence>
<keyword evidence="2" id="KW-1185">Reference proteome</keyword>
<protein>
    <recommendedName>
        <fullName evidence="3">Uracil-DNA glycosylase-like domain-containing protein</fullName>
    </recommendedName>
</protein>
<accession>A0ABM6D596</accession>
<reference evidence="1" key="1">
    <citation type="submission" date="2016-10" db="EMBL/GenBank/DDBJ databases">
        <authorList>
            <person name="See-Too W.S."/>
        </authorList>
    </citation>
    <scope>NUCLEOTIDE SEQUENCE</scope>
    <source>
        <strain evidence="1">DSM 14505</strain>
    </source>
</reference>
<dbReference type="EMBL" id="CP016534">
    <property type="protein sequence ID" value="ANU10829.1"/>
    <property type="molecule type" value="Genomic_DNA"/>
</dbReference>
<dbReference type="Proteomes" id="UP000092661">
    <property type="component" value="Chromosome"/>
</dbReference>
<proteinExistence type="predicted"/>
<sequence>MRYVLAVQRTDSIYTCVVYKRRINDEFLLERDEKKHLEIYYASFEYVNEEAKVVIVGITPGFHQMKKSFSTVIDAAERRHNDEEILRQAKNNSSFEGPMCKNLVKMLNDQELNEHLDLSSSSGLFKKAIHFVHTTSELAYSVFCNGKNCSESTPSLLKNEMLKNYITGNFAAELINLSESLIIPLGVTVSNALNYLVKKEIVSSEQILSGFPHPSGGNGHRHKQFADNKRAMKDMLKVHFAKMEVSD</sequence>
<organism evidence="1 2">
    <name type="scientific">Planococcus antarcticus DSM 14505</name>
    <dbReference type="NCBI Taxonomy" id="1185653"/>
    <lineage>
        <taxon>Bacteria</taxon>
        <taxon>Bacillati</taxon>
        <taxon>Bacillota</taxon>
        <taxon>Bacilli</taxon>
        <taxon>Bacillales</taxon>
        <taxon>Caryophanaceae</taxon>
        <taxon>Planococcus</taxon>
    </lineage>
</organism>
<evidence type="ECO:0000313" key="1">
    <source>
        <dbReference type="EMBL" id="ANU10829.1"/>
    </source>
</evidence>